<evidence type="ECO:0008006" key="3">
    <source>
        <dbReference type="Google" id="ProtNLM"/>
    </source>
</evidence>
<sequence>MLGTGPDVLLPTSIRVVEGPAADEIRAWGADPALGHRLATGLAEAGFRVIAADYEGHLAAHPKPGTLTAETLCADLLAIADAGSAETFAYYGYSWFGLAGLQLATRTDRLTALAMGGFPPLGGPYRPMLRVTRATYELAVEPPARRGDPVPGDWDSADLTLSPDQTRQYLSLYESLEHFDDTAVTLPPFPRLAFAGEKDTIVYGPKWGDAVIDMAGPLIAGRAELEARGWRVEVIPGADHMSAMRAEVVLPLLTGWLSAADRPK</sequence>
<keyword evidence="2" id="KW-1185">Reference proteome</keyword>
<evidence type="ECO:0000313" key="2">
    <source>
        <dbReference type="Proteomes" id="UP000598174"/>
    </source>
</evidence>
<dbReference type="EMBL" id="BOMM01000022">
    <property type="protein sequence ID" value="GIE11078.1"/>
    <property type="molecule type" value="Genomic_DNA"/>
</dbReference>
<name>A0A919IZH7_9ACTN</name>
<dbReference type="Gene3D" id="3.40.50.1820">
    <property type="entry name" value="alpha/beta hydrolase"/>
    <property type="match status" value="1"/>
</dbReference>
<protein>
    <recommendedName>
        <fullName evidence="3">Alpha/beta hydrolase</fullName>
    </recommendedName>
</protein>
<accession>A0A919IZH7</accession>
<gene>
    <name evidence="1" type="ORF">Afe05nite_29180</name>
</gene>
<organism evidence="1 2">
    <name type="scientific">Paractinoplanes ferrugineus</name>
    <dbReference type="NCBI Taxonomy" id="113564"/>
    <lineage>
        <taxon>Bacteria</taxon>
        <taxon>Bacillati</taxon>
        <taxon>Actinomycetota</taxon>
        <taxon>Actinomycetes</taxon>
        <taxon>Micromonosporales</taxon>
        <taxon>Micromonosporaceae</taxon>
        <taxon>Paractinoplanes</taxon>
    </lineage>
</organism>
<evidence type="ECO:0000313" key="1">
    <source>
        <dbReference type="EMBL" id="GIE11078.1"/>
    </source>
</evidence>
<dbReference type="Proteomes" id="UP000598174">
    <property type="component" value="Unassembled WGS sequence"/>
</dbReference>
<dbReference type="InterPro" id="IPR029058">
    <property type="entry name" value="AB_hydrolase_fold"/>
</dbReference>
<dbReference type="SUPFAM" id="SSF53474">
    <property type="entry name" value="alpha/beta-Hydrolases"/>
    <property type="match status" value="1"/>
</dbReference>
<proteinExistence type="predicted"/>
<dbReference type="AlphaFoldDB" id="A0A919IZH7"/>
<comment type="caution">
    <text evidence="1">The sequence shown here is derived from an EMBL/GenBank/DDBJ whole genome shotgun (WGS) entry which is preliminary data.</text>
</comment>
<reference evidence="1" key="1">
    <citation type="submission" date="2021-01" db="EMBL/GenBank/DDBJ databases">
        <title>Whole genome shotgun sequence of Actinoplanes ferrugineus NBRC 15555.</title>
        <authorList>
            <person name="Komaki H."/>
            <person name="Tamura T."/>
        </authorList>
    </citation>
    <scope>NUCLEOTIDE SEQUENCE</scope>
    <source>
        <strain evidence="1">NBRC 15555</strain>
    </source>
</reference>